<dbReference type="RefSeq" id="WP_035381100.1">
    <property type="nucleotide sequence ID" value="NZ_BJVR01000030.1"/>
</dbReference>
<dbReference type="Proteomes" id="UP000321800">
    <property type="component" value="Unassembled WGS sequence"/>
</dbReference>
<evidence type="ECO:0000313" key="4">
    <source>
        <dbReference type="EMBL" id="KXV57693.1"/>
    </source>
</evidence>
<keyword evidence="1" id="KW-0812">Transmembrane</keyword>
<evidence type="ECO:0000313" key="5">
    <source>
        <dbReference type="EMBL" id="OUI85768.1"/>
    </source>
</evidence>
<accession>A0A094ZJ22</accession>
<dbReference type="Proteomes" id="UP000075411">
    <property type="component" value="Unassembled WGS sequence"/>
</dbReference>
<dbReference type="GeneID" id="89479458"/>
<name>A0A094ZJ22_9PROT</name>
<dbReference type="EMBL" id="LHZT01000119">
    <property type="protein sequence ID" value="KXV57693.1"/>
    <property type="molecule type" value="Genomic_DNA"/>
</dbReference>
<keyword evidence="6" id="KW-1185">Reference proteome</keyword>
<dbReference type="AlphaFoldDB" id="A0A094ZJ22"/>
<keyword evidence="1" id="KW-0472">Membrane</keyword>
<keyword evidence="1" id="KW-1133">Transmembrane helix</keyword>
<reference evidence="3 6" key="1">
    <citation type="submission" date="2014-06" db="EMBL/GenBank/DDBJ databases">
        <title>Functional and comparative genomic analyses of the Drosophila gut microbiota identify candidate symbiosis factors.</title>
        <authorList>
            <person name="Newell P.D."/>
            <person name="Chaston J.M."/>
            <person name="Douglas A.E."/>
        </authorList>
    </citation>
    <scope>NUCLEOTIDE SEQUENCE [LARGE SCALE GENOMIC DNA]</scope>
    <source>
        <strain evidence="3 6">DmCS_006</strain>
    </source>
</reference>
<protein>
    <submittedName>
        <fullName evidence="3">Uncharacterized protein</fullName>
    </submittedName>
</protein>
<gene>
    <name evidence="4" type="ORF">AD947_08065</name>
    <name evidence="3" type="ORF">AtDm6_2467</name>
    <name evidence="2" type="ORF">ATR01nite_23840</name>
    <name evidence="5" type="ORF">HC62_08465</name>
</gene>
<evidence type="ECO:0000313" key="7">
    <source>
        <dbReference type="Proteomes" id="UP000075411"/>
    </source>
</evidence>
<evidence type="ECO:0000313" key="3">
    <source>
        <dbReference type="EMBL" id="KGB22456.1"/>
    </source>
</evidence>
<evidence type="ECO:0000256" key="1">
    <source>
        <dbReference type="SAM" id="Phobius"/>
    </source>
</evidence>
<reference evidence="5 8" key="2">
    <citation type="submission" date="2014-06" db="EMBL/GenBank/DDBJ databases">
        <authorList>
            <person name="Ju J."/>
            <person name="Zhang J."/>
        </authorList>
    </citation>
    <scope>NUCLEOTIDE SEQUENCE [LARGE SCALE GENOMIC DNA]</scope>
    <source>
        <strain evidence="5">DmW_042</strain>
    </source>
</reference>
<dbReference type="EMBL" id="JOKM01000079">
    <property type="protein sequence ID" value="KGB22456.1"/>
    <property type="molecule type" value="Genomic_DNA"/>
</dbReference>
<comment type="caution">
    <text evidence="3">The sequence shown here is derived from an EMBL/GenBank/DDBJ whole genome shotgun (WGS) entry which is preliminary data.</text>
</comment>
<dbReference type="Proteomes" id="UP000029448">
    <property type="component" value="Unassembled WGS sequence"/>
</dbReference>
<sequence length="155" mass="16399">MKNASVTPALVFLIADAAVGVAFVLLPPLVMGFLLLLKDVFGVLVLPFTFLFGLAGWSSDMSSLDSVMGGLTPNVLRHPFRAISAAIMIAVGGLCSVLACGSPRAAVVERRIAPLFTLGAVVLMGPELGLIMLPAFLLQLAALRRPEMDFFSRNK</sequence>
<dbReference type="EMBL" id="BJVR01000030">
    <property type="protein sequence ID" value="GEL51309.1"/>
    <property type="molecule type" value="Genomic_DNA"/>
</dbReference>
<feature type="transmembrane region" description="Helical" evidence="1">
    <location>
        <begin position="6"/>
        <end position="26"/>
    </location>
</feature>
<feature type="transmembrane region" description="Helical" evidence="1">
    <location>
        <begin position="112"/>
        <end position="138"/>
    </location>
</feature>
<evidence type="ECO:0000313" key="6">
    <source>
        <dbReference type="Proteomes" id="UP000029448"/>
    </source>
</evidence>
<dbReference type="PATRIC" id="fig|104102.11.peg.2964"/>
<evidence type="ECO:0000313" key="2">
    <source>
        <dbReference type="EMBL" id="GEL51309.1"/>
    </source>
</evidence>
<organism evidence="3 6">
    <name type="scientific">Acetobacter tropicalis</name>
    <dbReference type="NCBI Taxonomy" id="104102"/>
    <lineage>
        <taxon>Bacteria</taxon>
        <taxon>Pseudomonadati</taxon>
        <taxon>Pseudomonadota</taxon>
        <taxon>Alphaproteobacteria</taxon>
        <taxon>Acetobacterales</taxon>
        <taxon>Acetobacteraceae</taxon>
        <taxon>Acetobacter</taxon>
    </lineage>
</organism>
<dbReference type="EMBL" id="JOMM01000027">
    <property type="protein sequence ID" value="OUI85768.1"/>
    <property type="molecule type" value="Genomic_DNA"/>
</dbReference>
<proteinExistence type="predicted"/>
<feature type="transmembrane region" description="Helical" evidence="1">
    <location>
        <begin position="33"/>
        <end position="58"/>
    </location>
</feature>
<reference evidence="4 7" key="3">
    <citation type="submission" date="2015-06" db="EMBL/GenBank/DDBJ databases">
        <title>Improved classification and identification of acetic acid bacteria using matrix-assisted laser desorption/ionization time-of-flight mass spectrometry; Gluconobacter nephelii and Gluconobacter uchimurae are later heterotypic synonyms of Gluconobacter japonicus and Gluconobacter oxydans, respectively.</title>
        <authorList>
            <person name="Li L."/>
            <person name="Cleenwerck I."/>
            <person name="De Vuyst L."/>
            <person name="Vandamme P."/>
        </authorList>
    </citation>
    <scope>NUCLEOTIDE SEQUENCE [LARGE SCALE GENOMIC DNA]</scope>
    <source>
        <strain evidence="4 7">LMG 1663</strain>
    </source>
</reference>
<evidence type="ECO:0000313" key="9">
    <source>
        <dbReference type="Proteomes" id="UP000321800"/>
    </source>
</evidence>
<reference evidence="2 9" key="4">
    <citation type="submission" date="2019-07" db="EMBL/GenBank/DDBJ databases">
        <title>Whole genome shotgun sequence of Acetobacter tropicalis NBRC 16470.</title>
        <authorList>
            <person name="Hosoyama A."/>
            <person name="Uohara A."/>
            <person name="Ohji S."/>
            <person name="Ichikawa N."/>
        </authorList>
    </citation>
    <scope>NUCLEOTIDE SEQUENCE [LARGE SCALE GENOMIC DNA]</scope>
    <source>
        <strain evidence="2 9">NBRC 16470</strain>
    </source>
</reference>
<feature type="transmembrane region" description="Helical" evidence="1">
    <location>
        <begin position="78"/>
        <end position="100"/>
    </location>
</feature>
<evidence type="ECO:0000313" key="8">
    <source>
        <dbReference type="Proteomes" id="UP000194565"/>
    </source>
</evidence>
<dbReference type="OrthoDB" id="7224607at2"/>
<dbReference type="Proteomes" id="UP000194565">
    <property type="component" value="Unassembled WGS sequence"/>
</dbReference>